<accession>A0A381E975</accession>
<proteinExistence type="predicted"/>
<protein>
    <recommendedName>
        <fullName evidence="5">Lipocalin-like domain-containing protein</fullName>
    </recommendedName>
</protein>
<dbReference type="EMBL" id="CP053832">
    <property type="protein sequence ID" value="QKF84291.1"/>
    <property type="molecule type" value="Genomic_DNA"/>
</dbReference>
<gene>
    <name evidence="2" type="ORF">CURT_0800</name>
    <name evidence="1" type="ORF">O6B32_04815</name>
</gene>
<dbReference type="Proteomes" id="UP000509722">
    <property type="component" value="Chromosome"/>
</dbReference>
<organism evidence="1 4">
    <name type="scientific">Campylobacter ureolyticus</name>
    <dbReference type="NCBI Taxonomy" id="827"/>
    <lineage>
        <taxon>Bacteria</taxon>
        <taxon>Pseudomonadati</taxon>
        <taxon>Campylobacterota</taxon>
        <taxon>Epsilonproteobacteria</taxon>
        <taxon>Campylobacterales</taxon>
        <taxon>Campylobacteraceae</taxon>
        <taxon>Campylobacter</taxon>
    </lineage>
</organism>
<sequence>MKILNLIIINLFLYLNLNAETITLNFKENNKTKEYINDLNIYGKWNLKSTNYTHFIMTIGQNWDLEFKKSDDFVYLDGENRKLYWKFENEYIVIYHKKSFSTYRGDEIKLTNYAGNKCFDGILNNSSKIKFCKTEGKILNNMKKIIKIENY</sequence>
<dbReference type="Proteomes" id="UP001075225">
    <property type="component" value="Unassembled WGS sequence"/>
</dbReference>
<dbReference type="AlphaFoldDB" id="A0A381E975"/>
<evidence type="ECO:0000313" key="2">
    <source>
        <dbReference type="EMBL" id="QKF84291.1"/>
    </source>
</evidence>
<dbReference type="EMBL" id="JAPXGO010000003">
    <property type="protein sequence ID" value="MCZ6159799.1"/>
    <property type="molecule type" value="Genomic_DNA"/>
</dbReference>
<dbReference type="OrthoDB" id="9980491at2"/>
<evidence type="ECO:0008006" key="5">
    <source>
        <dbReference type="Google" id="ProtNLM"/>
    </source>
</evidence>
<reference evidence="2 3" key="1">
    <citation type="submission" date="2020-05" db="EMBL/GenBank/DDBJ databases">
        <title>Complete genome sequencing of Campylobacter and Arcobacter type strains.</title>
        <authorList>
            <person name="Miller W.G."/>
            <person name="Yee E."/>
        </authorList>
    </citation>
    <scope>NUCLEOTIDE SEQUENCE [LARGE SCALE GENOMIC DNA]</scope>
    <source>
        <strain evidence="2 3">LMG 6451</strain>
    </source>
</reference>
<name>A0A381E975_9BACT</name>
<reference evidence="1" key="2">
    <citation type="submission" date="2022-12" db="EMBL/GenBank/DDBJ databases">
        <title>Species Delineation and Comparative Genomics within the Campylobacter ureolyticus Complex.</title>
        <authorList>
            <person name="Maki J."/>
            <person name="Howard M."/>
            <person name="Connelly S."/>
            <person name="Hardy D.J."/>
            <person name="Cameron A."/>
        </authorList>
    </citation>
    <scope>NUCLEOTIDE SEQUENCE</scope>
    <source>
        <strain evidence="1">URMC_787</strain>
    </source>
</reference>
<dbReference type="GeneID" id="77175701"/>
<dbReference type="RefSeq" id="WP_018712978.1">
    <property type="nucleotide sequence ID" value="NZ_CP053832.1"/>
</dbReference>
<evidence type="ECO:0000313" key="4">
    <source>
        <dbReference type="Proteomes" id="UP001075225"/>
    </source>
</evidence>
<evidence type="ECO:0000313" key="1">
    <source>
        <dbReference type="EMBL" id="MCZ6159799.1"/>
    </source>
</evidence>
<evidence type="ECO:0000313" key="3">
    <source>
        <dbReference type="Proteomes" id="UP000509722"/>
    </source>
</evidence>